<dbReference type="EMBL" id="LBQE01000002">
    <property type="protein sequence ID" value="KKP72961.1"/>
    <property type="molecule type" value="Genomic_DNA"/>
</dbReference>
<evidence type="ECO:0000256" key="2">
    <source>
        <dbReference type="SAM" id="Phobius"/>
    </source>
</evidence>
<keyword evidence="2" id="KW-0472">Membrane</keyword>
<keyword evidence="2" id="KW-1133">Transmembrane helix</keyword>
<dbReference type="AlphaFoldDB" id="A0A0G0CA10"/>
<keyword evidence="2" id="KW-0812">Transmembrane</keyword>
<feature type="region of interest" description="Disordered" evidence="1">
    <location>
        <begin position="91"/>
        <end position="114"/>
    </location>
</feature>
<evidence type="ECO:0000313" key="4">
    <source>
        <dbReference type="Proteomes" id="UP000034923"/>
    </source>
</evidence>
<proteinExistence type="predicted"/>
<protein>
    <submittedName>
        <fullName evidence="3">Uncharacterized protein</fullName>
    </submittedName>
</protein>
<evidence type="ECO:0000256" key="1">
    <source>
        <dbReference type="SAM" id="MobiDB-lite"/>
    </source>
</evidence>
<accession>A0A0G0CA10</accession>
<reference evidence="3 4" key="1">
    <citation type="journal article" date="2015" name="Nature">
        <title>rRNA introns, odd ribosomes, and small enigmatic genomes across a large radiation of phyla.</title>
        <authorList>
            <person name="Brown C.T."/>
            <person name="Hug L.A."/>
            <person name="Thomas B.C."/>
            <person name="Sharon I."/>
            <person name="Castelle C.J."/>
            <person name="Singh A."/>
            <person name="Wilkins M.J."/>
            <person name="Williams K.H."/>
            <person name="Banfield J.F."/>
        </authorList>
    </citation>
    <scope>NUCLEOTIDE SEQUENCE [LARGE SCALE GENOMIC DNA]</scope>
</reference>
<name>A0A0G0CA10_9BACT</name>
<gene>
    <name evidence="3" type="ORF">UR70_C0002G0030</name>
</gene>
<feature type="transmembrane region" description="Helical" evidence="2">
    <location>
        <begin position="61"/>
        <end position="84"/>
    </location>
</feature>
<dbReference type="Proteomes" id="UP000034923">
    <property type="component" value="Unassembled WGS sequence"/>
</dbReference>
<sequence length="114" mass="12855">MNKDLNLNENLEIKKALKEFEMKNVEQKQQTPSAPINPEIPRMIQWVIKYSGGSVKNEKHALYILLGFVVVVIIITIILSLNAFSGPSEAPAGFRGNIPNTPEYQNPPRPEDLR</sequence>
<evidence type="ECO:0000313" key="3">
    <source>
        <dbReference type="EMBL" id="KKP72961.1"/>
    </source>
</evidence>
<comment type="caution">
    <text evidence="3">The sequence shown here is derived from an EMBL/GenBank/DDBJ whole genome shotgun (WGS) entry which is preliminary data.</text>
</comment>
<organism evidence="3 4">
    <name type="scientific">Candidatus Nomurabacteria bacterium GW2011_GWB1_35_20</name>
    <dbReference type="NCBI Taxonomy" id="1618740"/>
    <lineage>
        <taxon>Bacteria</taxon>
        <taxon>Candidatus Nomuraibacteriota</taxon>
    </lineage>
</organism>